<feature type="compositionally biased region" description="Low complexity" evidence="1">
    <location>
        <begin position="666"/>
        <end position="685"/>
    </location>
</feature>
<dbReference type="HOGENOM" id="CLU_358698_0_0_1"/>
<sequence length="865" mass="91033">MAPFRKDTTAVARRCPDDKYALLPHFNLNPRQKNRGGGGNGNRDDDNDDNSPRRFRSGNGRNGNNNNDDDDNNNDSGRNRGNRNSGGGNRNGGSNKGNGNGNGNGYRNGGGSNRSENGGNGGRFRNGSGNGNGNSGGGNRGGNRGGNDSSDEDGGNSKEGEENVGNSNGNGSENGNGNGNRNRGSNRGNGGRNNGGNGRGNGSGNGGSRGGNNGSNGNGNGRFRDGNRNDDGDDDSRPSSSSSPESTSEPTPEPTAAPSSSLPEAAPTATETPVSGEPTTSAEGTISDAPTASGTSAVVPQPEMTPSPTLEDPSVTTYAPIITASEVPSSSSLVDIGENGASGTVPSSLAPLPTPSASPPPLPGPLGETPEIKPNDGDLSNGSVVNRIEPSESGMDRGTERVLISVSSIGAFIIVCFIVWMIWRLVRARRRRGQGRANVLGGLPKGLTSKVSFLRHRPELSLSGSTINGSPPPTLHEKSGSISSLVGGYYAPDKSQLQAQPQPQPRPQQQQQQQQQPKPQPQIQKQQQTQPMIMPDRSFQARYSESIYPSQIPEPLMYAPPPNGLNITNMASIPTAYAHQPQGSLSSTNAANFSSMIPSDGSIGTAYTTTVPTTLYYNQPMSTSQMGAAYGYRQPSMFESDVSSLSSGFGDGDIILPPNDQPQPPALAALPRAPADPNASPDPNNTGTAANYTTRFSWMSNRTTQTQTQPPLRNSQSFAPHLQRAPSLARSESVYTQTSEDHPARFRSLRSWVDQQTGRIHRAQARFRELQSKNGDGSTTLGSGSEKDLFPPEPAEMTIMYAGIPGIHNPPPEPNLGMMGDEERPRRVESALGGMGMALPGSAVGNWGDKRDSQSERREDKVRNV</sequence>
<evidence type="ECO:0000256" key="2">
    <source>
        <dbReference type="SAM" id="Phobius"/>
    </source>
</evidence>
<feature type="compositionally biased region" description="Low complexity" evidence="1">
    <location>
        <begin position="496"/>
        <end position="531"/>
    </location>
</feature>
<feature type="compositionally biased region" description="Low complexity" evidence="1">
    <location>
        <begin position="57"/>
        <end position="66"/>
    </location>
</feature>
<dbReference type="Proteomes" id="UP000008066">
    <property type="component" value="Unassembled WGS sequence"/>
</dbReference>
<dbReference type="AlphaFoldDB" id="G0S6X3"/>
<evidence type="ECO:0000313" key="3">
    <source>
        <dbReference type="EMBL" id="EGS20881.1"/>
    </source>
</evidence>
<feature type="region of interest" description="Disordered" evidence="1">
    <location>
        <begin position="1"/>
        <end position="314"/>
    </location>
</feature>
<dbReference type="GeneID" id="18256757"/>
<dbReference type="OMA" id="PGIHNPP"/>
<protein>
    <submittedName>
        <fullName evidence="3">Uncharacterized protein</fullName>
    </submittedName>
</protein>
<feature type="transmembrane region" description="Helical" evidence="2">
    <location>
        <begin position="402"/>
        <end position="423"/>
    </location>
</feature>
<feature type="compositionally biased region" description="Polar residues" evidence="1">
    <location>
        <begin position="772"/>
        <end position="783"/>
    </location>
</feature>
<keyword evidence="2" id="KW-0472">Membrane</keyword>
<feature type="region of interest" description="Disordered" evidence="1">
    <location>
        <begin position="657"/>
        <end position="689"/>
    </location>
</feature>
<feature type="compositionally biased region" description="Basic and acidic residues" evidence="1">
    <location>
        <begin position="1"/>
        <end position="20"/>
    </location>
</feature>
<accession>G0S6X3</accession>
<feature type="compositionally biased region" description="Gly residues" evidence="1">
    <location>
        <begin position="84"/>
        <end position="145"/>
    </location>
</feature>
<keyword evidence="2" id="KW-0812">Transmembrane</keyword>
<feature type="compositionally biased region" description="Low complexity" evidence="1">
    <location>
        <begin position="238"/>
        <end position="270"/>
    </location>
</feature>
<feature type="region of interest" description="Disordered" evidence="1">
    <location>
        <begin position="768"/>
        <end position="789"/>
    </location>
</feature>
<feature type="region of interest" description="Disordered" evidence="1">
    <location>
        <begin position="702"/>
        <end position="743"/>
    </location>
</feature>
<feature type="region of interest" description="Disordered" evidence="1">
    <location>
        <begin position="833"/>
        <end position="865"/>
    </location>
</feature>
<organism evidence="4">
    <name type="scientific">Chaetomium thermophilum (strain DSM 1495 / CBS 144.50 / IMI 039719)</name>
    <name type="common">Thermochaetoides thermophila</name>
    <dbReference type="NCBI Taxonomy" id="759272"/>
    <lineage>
        <taxon>Eukaryota</taxon>
        <taxon>Fungi</taxon>
        <taxon>Dikarya</taxon>
        <taxon>Ascomycota</taxon>
        <taxon>Pezizomycotina</taxon>
        <taxon>Sordariomycetes</taxon>
        <taxon>Sordariomycetidae</taxon>
        <taxon>Sordariales</taxon>
        <taxon>Chaetomiaceae</taxon>
        <taxon>Thermochaetoides</taxon>
    </lineage>
</organism>
<dbReference type="EMBL" id="GL988041">
    <property type="protein sequence ID" value="EGS20881.1"/>
    <property type="molecule type" value="Genomic_DNA"/>
</dbReference>
<dbReference type="OrthoDB" id="5411141at2759"/>
<evidence type="ECO:0000313" key="4">
    <source>
        <dbReference type="Proteomes" id="UP000008066"/>
    </source>
</evidence>
<dbReference type="KEGG" id="cthr:CTHT_0027190"/>
<keyword evidence="4" id="KW-1185">Reference proteome</keyword>
<dbReference type="RefSeq" id="XP_006693177.1">
    <property type="nucleotide sequence ID" value="XM_006693114.1"/>
</dbReference>
<keyword evidence="2" id="KW-1133">Transmembrane helix</keyword>
<feature type="compositionally biased region" description="Polar residues" evidence="1">
    <location>
        <begin position="271"/>
        <end position="308"/>
    </location>
</feature>
<reference evidence="3 4" key="1">
    <citation type="journal article" date="2011" name="Cell">
        <title>Insight into structure and assembly of the nuclear pore complex by utilizing the genome of a eukaryotic thermophile.</title>
        <authorList>
            <person name="Amlacher S."/>
            <person name="Sarges P."/>
            <person name="Flemming D."/>
            <person name="van Noort V."/>
            <person name="Kunze R."/>
            <person name="Devos D.P."/>
            <person name="Arumugam M."/>
            <person name="Bork P."/>
            <person name="Hurt E."/>
        </authorList>
    </citation>
    <scope>NUCLEOTIDE SEQUENCE [LARGE SCALE GENOMIC DNA]</scope>
    <source>
        <strain evidence="4">DSM 1495 / CBS 144.50 / IMI 039719</strain>
    </source>
</reference>
<feature type="region of interest" description="Disordered" evidence="1">
    <location>
        <begin position="329"/>
        <end position="397"/>
    </location>
</feature>
<proteinExistence type="predicted"/>
<feature type="compositionally biased region" description="Pro residues" evidence="1">
    <location>
        <begin position="352"/>
        <end position="364"/>
    </location>
</feature>
<feature type="region of interest" description="Disordered" evidence="1">
    <location>
        <begin position="495"/>
        <end position="531"/>
    </location>
</feature>
<gene>
    <name evidence="3" type="ORF">CTHT_0027190</name>
</gene>
<feature type="compositionally biased region" description="Basic and acidic residues" evidence="1">
    <location>
        <begin position="848"/>
        <end position="865"/>
    </location>
</feature>
<feature type="compositionally biased region" description="Gly residues" evidence="1">
    <location>
        <begin position="187"/>
        <end position="220"/>
    </location>
</feature>
<feature type="region of interest" description="Disordered" evidence="1">
    <location>
        <begin position="461"/>
        <end position="483"/>
    </location>
</feature>
<dbReference type="eggNOG" id="ENOG502SEYQ">
    <property type="taxonomic scope" value="Eukaryota"/>
</dbReference>
<name>G0S6X3_CHATD</name>
<evidence type="ECO:0000256" key="1">
    <source>
        <dbReference type="SAM" id="MobiDB-lite"/>
    </source>
</evidence>